<dbReference type="Proteomes" id="UP001432099">
    <property type="component" value="Chromosome"/>
</dbReference>
<dbReference type="SUPFAM" id="SSF111352">
    <property type="entry name" value="Ammonium transporter"/>
    <property type="match status" value="1"/>
</dbReference>
<feature type="transmembrane region" description="Helical" evidence="8">
    <location>
        <begin position="233"/>
        <end position="256"/>
    </location>
</feature>
<evidence type="ECO:0000256" key="4">
    <source>
        <dbReference type="ARBA" id="ARBA00022692"/>
    </source>
</evidence>
<dbReference type="InterPro" id="IPR018047">
    <property type="entry name" value="Ammonium_transpt_CS"/>
</dbReference>
<keyword evidence="3 8" id="KW-0813">Transport</keyword>
<organism evidence="10 11">
    <name type="scientific">Turicibacter faecis</name>
    <dbReference type="NCBI Taxonomy" id="2963365"/>
    <lineage>
        <taxon>Bacteria</taxon>
        <taxon>Bacillati</taxon>
        <taxon>Bacillota</taxon>
        <taxon>Erysipelotrichia</taxon>
        <taxon>Erysipelotrichales</taxon>
        <taxon>Turicibacteraceae</taxon>
        <taxon>Turicibacter</taxon>
    </lineage>
</organism>
<accession>A0ABN6ZFV0</accession>
<feature type="transmembrane region" description="Helical" evidence="8">
    <location>
        <begin position="202"/>
        <end position="221"/>
    </location>
</feature>
<keyword evidence="11" id="KW-1185">Reference proteome</keyword>
<dbReference type="PANTHER" id="PTHR11730:SF6">
    <property type="entry name" value="AMMONIUM TRANSPORTER"/>
    <property type="match status" value="1"/>
</dbReference>
<keyword evidence="6 8" id="KW-0472">Membrane</keyword>
<comment type="subcellular location">
    <subcellularLocation>
        <location evidence="8">Cell membrane</location>
        <topology evidence="8">Multi-pass membrane protein</topology>
    </subcellularLocation>
    <subcellularLocation>
        <location evidence="1">Membrane</location>
        <topology evidence="1">Multi-pass membrane protein</topology>
    </subcellularLocation>
</comment>
<keyword evidence="4 8" id="KW-0812">Transmembrane</keyword>
<evidence type="ECO:0000256" key="6">
    <source>
        <dbReference type="ARBA" id="ARBA00023136"/>
    </source>
</evidence>
<feature type="transmembrane region" description="Helical" evidence="8">
    <location>
        <begin position="351"/>
        <end position="377"/>
    </location>
</feature>
<name>A0ABN6ZFV0_9FIRM</name>
<keyword evidence="5 8" id="KW-1133">Transmembrane helix</keyword>
<dbReference type="InterPro" id="IPR001905">
    <property type="entry name" value="Ammonium_transpt"/>
</dbReference>
<evidence type="ECO:0000256" key="5">
    <source>
        <dbReference type="ARBA" id="ARBA00022989"/>
    </source>
</evidence>
<evidence type="ECO:0000256" key="1">
    <source>
        <dbReference type="ARBA" id="ARBA00004141"/>
    </source>
</evidence>
<evidence type="ECO:0000313" key="10">
    <source>
        <dbReference type="EMBL" id="BEH90688.1"/>
    </source>
</evidence>
<feature type="transmembrane region" description="Helical" evidence="8">
    <location>
        <begin position="89"/>
        <end position="114"/>
    </location>
</feature>
<feature type="transmembrane region" description="Helical" evidence="8">
    <location>
        <begin position="12"/>
        <end position="31"/>
    </location>
</feature>
<keyword evidence="7 8" id="KW-0924">Ammonia transport</keyword>
<evidence type="ECO:0000313" key="11">
    <source>
        <dbReference type="Proteomes" id="UP001432099"/>
    </source>
</evidence>
<feature type="domain" description="Ammonium transporter AmtB-like" evidence="9">
    <location>
        <begin position="12"/>
        <end position="404"/>
    </location>
</feature>
<dbReference type="Pfam" id="PF00909">
    <property type="entry name" value="Ammonium_transp"/>
    <property type="match status" value="1"/>
</dbReference>
<evidence type="ECO:0000256" key="8">
    <source>
        <dbReference type="RuleBase" id="RU362002"/>
    </source>
</evidence>
<dbReference type="PRINTS" id="PR00342">
    <property type="entry name" value="RHESUSRHD"/>
</dbReference>
<evidence type="ECO:0000259" key="9">
    <source>
        <dbReference type="Pfam" id="PF00909"/>
    </source>
</evidence>
<protein>
    <recommendedName>
        <fullName evidence="8">Ammonium transporter</fullName>
    </recommendedName>
</protein>
<sequence>MTIDLNVIIDTLWVVIASVLVFSMQAGFALVESGFTRSKNAANIMMKNFCDYSIGALVFFVLGFSLMFNGSNFGWVGTPDWCISGDYSFLGLIIPFLAYVFFQTVFCSTSVTIVSGAVAERMKFSTYLIFSAIMTALIYPISGHWVWGGGWLSQLGFHDFAGSAVVHSLGGFAALAGVLLLGARRGKFNADGSANTIHGHGLTLAAMGGFVLWIGWFGFNAGSTLTASDPEAIAHVMVTTNLAPSAATVTALIVSWLKGKPSVDAAMNGALAGLVGITAGCDLVSPFGAIAIGVLSALVMMAGNYLLESKFKVDDAVGAIPVHGFCGVLGTILTGVFATTGGLLYGGGFHFLGVQVLGAVVIAIWGFVASYIAFVILKRTIGLRVTEEEEMKGLDLSEHGVSAYPGFKSDESDL</sequence>
<evidence type="ECO:0000256" key="2">
    <source>
        <dbReference type="ARBA" id="ARBA00005887"/>
    </source>
</evidence>
<reference evidence="10" key="1">
    <citation type="journal article" date="2024" name="Int. J. Syst. Evol. Microbiol.">
        <title>Turicibacter faecis sp. nov., isolated from faeces of heart failure mouse model.</title>
        <authorList>
            <person name="Imamura Y."/>
            <person name="Motooka D."/>
            <person name="Nakajima Y."/>
            <person name="Ito S."/>
            <person name="Kitakaze M."/>
            <person name="Iida T."/>
            <person name="Nakamura S."/>
        </authorList>
    </citation>
    <scope>NUCLEOTIDE SEQUENCE</scope>
    <source>
        <strain evidence="10">TC023</strain>
    </source>
</reference>
<feature type="transmembrane region" description="Helical" evidence="8">
    <location>
        <begin position="263"/>
        <end position="280"/>
    </location>
</feature>
<feature type="transmembrane region" description="Helical" evidence="8">
    <location>
        <begin position="319"/>
        <end position="345"/>
    </location>
</feature>
<evidence type="ECO:0000256" key="3">
    <source>
        <dbReference type="ARBA" id="ARBA00022448"/>
    </source>
</evidence>
<dbReference type="InterPro" id="IPR029020">
    <property type="entry name" value="Ammonium/urea_transptr"/>
</dbReference>
<dbReference type="NCBIfam" id="TIGR00836">
    <property type="entry name" value="amt"/>
    <property type="match status" value="1"/>
</dbReference>
<dbReference type="PROSITE" id="PS01219">
    <property type="entry name" value="AMMONIUM_TRANSP"/>
    <property type="match status" value="1"/>
</dbReference>
<dbReference type="PANTHER" id="PTHR11730">
    <property type="entry name" value="AMMONIUM TRANSPORTER"/>
    <property type="match status" value="1"/>
</dbReference>
<dbReference type="RefSeq" id="WP_262950904.1">
    <property type="nucleotide sequence ID" value="NZ_AP028127.1"/>
</dbReference>
<dbReference type="InterPro" id="IPR024041">
    <property type="entry name" value="NH4_transpt_AmtB-like_dom"/>
</dbReference>
<feature type="transmembrane region" description="Helical" evidence="8">
    <location>
        <begin position="160"/>
        <end position="181"/>
    </location>
</feature>
<feature type="transmembrane region" description="Helical" evidence="8">
    <location>
        <begin position="52"/>
        <end position="69"/>
    </location>
</feature>
<feature type="transmembrane region" description="Helical" evidence="8">
    <location>
        <begin position="286"/>
        <end position="307"/>
    </location>
</feature>
<dbReference type="Gene3D" id="1.10.3430.10">
    <property type="entry name" value="Ammonium transporter AmtB like domains"/>
    <property type="match status" value="1"/>
</dbReference>
<evidence type="ECO:0000256" key="7">
    <source>
        <dbReference type="ARBA" id="ARBA00023177"/>
    </source>
</evidence>
<proteinExistence type="inferred from homology"/>
<feature type="transmembrane region" description="Helical" evidence="8">
    <location>
        <begin position="126"/>
        <end position="148"/>
    </location>
</feature>
<dbReference type="EMBL" id="AP028127">
    <property type="protein sequence ID" value="BEH90688.1"/>
    <property type="molecule type" value="Genomic_DNA"/>
</dbReference>
<comment type="similarity">
    <text evidence="2 8">Belongs to the ammonia transporter channel (TC 1.A.11.2) family.</text>
</comment>
<gene>
    <name evidence="10" type="ORF">T23_07900</name>
</gene>
<dbReference type="InterPro" id="IPR002229">
    <property type="entry name" value="RhesusRHD"/>
</dbReference>